<evidence type="ECO:0000256" key="1">
    <source>
        <dbReference type="SAM" id="SignalP"/>
    </source>
</evidence>
<feature type="chain" id="PRO_5045423463" evidence="1">
    <location>
        <begin position="22"/>
        <end position="144"/>
    </location>
</feature>
<protein>
    <submittedName>
        <fullName evidence="3">DUF4124 domain-containing protein</fullName>
    </submittedName>
</protein>
<evidence type="ECO:0000313" key="4">
    <source>
        <dbReference type="Proteomes" id="UP000662770"/>
    </source>
</evidence>
<dbReference type="Proteomes" id="UP000662770">
    <property type="component" value="Chromosome"/>
</dbReference>
<evidence type="ECO:0000313" key="3">
    <source>
        <dbReference type="EMBL" id="QSX33040.1"/>
    </source>
</evidence>
<feature type="domain" description="DUF4124" evidence="2">
    <location>
        <begin position="11"/>
        <end position="55"/>
    </location>
</feature>
<proteinExistence type="predicted"/>
<name>A0ABX7QPY0_9GAMM</name>
<keyword evidence="1" id="KW-0732">Signal</keyword>
<dbReference type="InterPro" id="IPR025392">
    <property type="entry name" value="DUF4124"/>
</dbReference>
<reference evidence="3 4" key="1">
    <citation type="submission" date="2021-03" db="EMBL/GenBank/DDBJ databases">
        <title>Novel species identification of genus Shewanella.</title>
        <authorList>
            <person name="Liu G."/>
            <person name="Zhang Q."/>
        </authorList>
    </citation>
    <scope>NUCLEOTIDE SEQUENCE [LARGE SCALE GENOMIC DNA]</scope>
    <source>
        <strain evidence="3 4">FJAT-51800</strain>
    </source>
</reference>
<dbReference type="EMBL" id="CP071503">
    <property type="protein sequence ID" value="QSX33040.1"/>
    <property type="molecule type" value="Genomic_DNA"/>
</dbReference>
<dbReference type="Pfam" id="PF13511">
    <property type="entry name" value="DUF4124"/>
    <property type="match status" value="1"/>
</dbReference>
<gene>
    <name evidence="3" type="ORF">JYB87_15065</name>
</gene>
<sequence>MLRNSLLIVILAALSLPVAQATTIYKWVDKNGVTHFSQDPPPADQTVQQLDANSMEPQKIGTVAPERTNDTPATDPAAEKLRAQNAEQAKSICEQATFKLNVLKTHTRLQTSDPKSGDTVQMTEEQRQQEIKAQEERIKLFCSK</sequence>
<evidence type="ECO:0000259" key="2">
    <source>
        <dbReference type="Pfam" id="PF13511"/>
    </source>
</evidence>
<keyword evidence="4" id="KW-1185">Reference proteome</keyword>
<feature type="signal peptide" evidence="1">
    <location>
        <begin position="1"/>
        <end position="21"/>
    </location>
</feature>
<accession>A0ABX7QPY0</accession>
<organism evidence="3 4">
    <name type="scientific">Shewanella avicenniae</name>
    <dbReference type="NCBI Taxonomy" id="2814294"/>
    <lineage>
        <taxon>Bacteria</taxon>
        <taxon>Pseudomonadati</taxon>
        <taxon>Pseudomonadota</taxon>
        <taxon>Gammaproteobacteria</taxon>
        <taxon>Alteromonadales</taxon>
        <taxon>Shewanellaceae</taxon>
        <taxon>Shewanella</taxon>
    </lineage>
</organism>
<dbReference type="RefSeq" id="WP_207354276.1">
    <property type="nucleotide sequence ID" value="NZ_CP071503.1"/>
</dbReference>